<dbReference type="InterPro" id="IPR008217">
    <property type="entry name" value="Ccc1_fam"/>
</dbReference>
<feature type="transmembrane region" description="Helical" evidence="7">
    <location>
        <begin position="272"/>
        <end position="293"/>
    </location>
</feature>
<dbReference type="EMBL" id="MU839828">
    <property type="protein sequence ID" value="KAK1759532.1"/>
    <property type="molecule type" value="Genomic_DNA"/>
</dbReference>
<evidence type="ECO:0000313" key="9">
    <source>
        <dbReference type="Proteomes" id="UP001239445"/>
    </source>
</evidence>
<feature type="transmembrane region" description="Helical" evidence="7">
    <location>
        <begin position="202"/>
        <end position="226"/>
    </location>
</feature>
<keyword evidence="4 7" id="KW-1133">Transmembrane helix</keyword>
<protein>
    <submittedName>
        <fullName evidence="8">Vacuolar iron transporter Ccc1</fullName>
    </submittedName>
</protein>
<evidence type="ECO:0000256" key="1">
    <source>
        <dbReference type="ARBA" id="ARBA00004127"/>
    </source>
</evidence>
<dbReference type="PANTHER" id="PTHR31851">
    <property type="entry name" value="FE(2+)/MN(2+) TRANSPORTER PCL1"/>
    <property type="match status" value="1"/>
</dbReference>
<keyword evidence="3 7" id="KW-0812">Transmembrane</keyword>
<comment type="caution">
    <text evidence="8">The sequence shown here is derived from an EMBL/GenBank/DDBJ whole genome shotgun (WGS) entry which is preliminary data.</text>
</comment>
<comment type="subcellular location">
    <subcellularLocation>
        <location evidence="1">Endomembrane system</location>
        <topology evidence="1">Multi-pass membrane protein</topology>
    </subcellularLocation>
</comment>
<evidence type="ECO:0000256" key="7">
    <source>
        <dbReference type="SAM" id="Phobius"/>
    </source>
</evidence>
<dbReference type="GO" id="GO:0012505">
    <property type="term" value="C:endomembrane system"/>
    <property type="evidence" value="ECO:0007669"/>
    <property type="project" value="UniProtKB-SubCell"/>
</dbReference>
<name>A0AAJ0BMF5_9PEZI</name>
<dbReference type="Pfam" id="PF01988">
    <property type="entry name" value="VIT1"/>
    <property type="match status" value="1"/>
</dbReference>
<evidence type="ECO:0000256" key="3">
    <source>
        <dbReference type="ARBA" id="ARBA00022692"/>
    </source>
</evidence>
<evidence type="ECO:0000313" key="8">
    <source>
        <dbReference type="EMBL" id="KAK1759532.1"/>
    </source>
</evidence>
<keyword evidence="5 7" id="KW-0472">Membrane</keyword>
<evidence type="ECO:0000256" key="4">
    <source>
        <dbReference type="ARBA" id="ARBA00022989"/>
    </source>
</evidence>
<evidence type="ECO:0000256" key="2">
    <source>
        <dbReference type="ARBA" id="ARBA00007049"/>
    </source>
</evidence>
<dbReference type="CDD" id="cd02435">
    <property type="entry name" value="CCC1"/>
    <property type="match status" value="1"/>
</dbReference>
<feature type="compositionally biased region" description="Polar residues" evidence="6">
    <location>
        <begin position="54"/>
        <end position="65"/>
    </location>
</feature>
<sequence>MSTSYGTISTTPSGTPPSGSHNENEETSSPNKPPLSRRNSDLSSATMLPEDLESQSSAPSSPPNKSFQITARIISDATIGLSDGLTVPFALTAGLSALGNARVVIFGGLAELMAGAISMGLGGYLGAMSELASYNETLSTTTHLAKTDPRATAAQIRSTLEEFDIPKSTLDDLTRHLCVSDKRVDFLMRFGHCAERPADSRALVSAVTIAVAYFLGGLVPLVPYFFVDDLIVALWVSVGVMAVALFAFGYAKTGMVVGWEGRERVGRCVYGGLQMVVVGGLAAGAAMGLVKVFDGFVGGD</sequence>
<evidence type="ECO:0000256" key="5">
    <source>
        <dbReference type="ARBA" id="ARBA00023136"/>
    </source>
</evidence>
<feature type="compositionally biased region" description="Low complexity" evidence="6">
    <location>
        <begin position="1"/>
        <end position="20"/>
    </location>
</feature>
<dbReference type="Proteomes" id="UP001239445">
    <property type="component" value="Unassembled WGS sequence"/>
</dbReference>
<dbReference type="GO" id="GO:0030026">
    <property type="term" value="P:intracellular manganese ion homeostasis"/>
    <property type="evidence" value="ECO:0007669"/>
    <property type="project" value="InterPro"/>
</dbReference>
<comment type="similarity">
    <text evidence="2">Belongs to the CCC1 family.</text>
</comment>
<dbReference type="AlphaFoldDB" id="A0AAJ0BMF5"/>
<evidence type="ECO:0000256" key="6">
    <source>
        <dbReference type="SAM" id="MobiDB-lite"/>
    </source>
</evidence>
<dbReference type="GO" id="GO:0005384">
    <property type="term" value="F:manganese ion transmembrane transporter activity"/>
    <property type="evidence" value="ECO:0007669"/>
    <property type="project" value="InterPro"/>
</dbReference>
<feature type="region of interest" description="Disordered" evidence="6">
    <location>
        <begin position="1"/>
        <end position="65"/>
    </location>
</feature>
<organism evidence="8 9">
    <name type="scientific">Echria macrotheca</name>
    <dbReference type="NCBI Taxonomy" id="438768"/>
    <lineage>
        <taxon>Eukaryota</taxon>
        <taxon>Fungi</taxon>
        <taxon>Dikarya</taxon>
        <taxon>Ascomycota</taxon>
        <taxon>Pezizomycotina</taxon>
        <taxon>Sordariomycetes</taxon>
        <taxon>Sordariomycetidae</taxon>
        <taxon>Sordariales</taxon>
        <taxon>Schizotheciaceae</taxon>
        <taxon>Echria</taxon>
    </lineage>
</organism>
<proteinExistence type="inferred from homology"/>
<feature type="transmembrane region" description="Helical" evidence="7">
    <location>
        <begin position="232"/>
        <end position="251"/>
    </location>
</feature>
<accession>A0AAJ0BMF5</accession>
<keyword evidence="9" id="KW-1185">Reference proteome</keyword>
<reference evidence="8" key="1">
    <citation type="submission" date="2023-06" db="EMBL/GenBank/DDBJ databases">
        <title>Genome-scale phylogeny and comparative genomics of the fungal order Sordariales.</title>
        <authorList>
            <consortium name="Lawrence Berkeley National Laboratory"/>
            <person name="Hensen N."/>
            <person name="Bonometti L."/>
            <person name="Westerberg I."/>
            <person name="Brannstrom I.O."/>
            <person name="Guillou S."/>
            <person name="Cros-Aarteil S."/>
            <person name="Calhoun S."/>
            <person name="Haridas S."/>
            <person name="Kuo A."/>
            <person name="Mondo S."/>
            <person name="Pangilinan J."/>
            <person name="Riley R."/>
            <person name="Labutti K."/>
            <person name="Andreopoulos B."/>
            <person name="Lipzen A."/>
            <person name="Chen C."/>
            <person name="Yanf M."/>
            <person name="Daum C."/>
            <person name="Ng V."/>
            <person name="Clum A."/>
            <person name="Steindorff A."/>
            <person name="Ohm R."/>
            <person name="Martin F."/>
            <person name="Silar P."/>
            <person name="Natvig D."/>
            <person name="Lalanne C."/>
            <person name="Gautier V."/>
            <person name="Ament-Velasquez S.L."/>
            <person name="Kruys A."/>
            <person name="Hutchinson M.I."/>
            <person name="Powell A.J."/>
            <person name="Barry K."/>
            <person name="Miller A.N."/>
            <person name="Grigoriev I.V."/>
            <person name="Debuchy R."/>
            <person name="Gladieux P."/>
            <person name="Thoren M.H."/>
            <person name="Johannesson H."/>
        </authorList>
    </citation>
    <scope>NUCLEOTIDE SEQUENCE</scope>
    <source>
        <strain evidence="8">PSN4</strain>
    </source>
</reference>
<gene>
    <name evidence="8" type="ORF">QBC47DRAFT_398344</name>
</gene>